<evidence type="ECO:0000313" key="3">
    <source>
        <dbReference type="Proteomes" id="UP000501602"/>
    </source>
</evidence>
<gene>
    <name evidence="2" type="ORF">HER31_18000</name>
</gene>
<feature type="chain" id="PRO_5026027783" evidence="1">
    <location>
        <begin position="19"/>
        <end position="176"/>
    </location>
</feature>
<dbReference type="KEGG" id="fes:HER31_18000"/>
<dbReference type="EMBL" id="CP051180">
    <property type="protein sequence ID" value="QIZ78629.1"/>
    <property type="molecule type" value="Genomic_DNA"/>
</dbReference>
<dbReference type="Pfam" id="PF11454">
    <property type="entry name" value="DUF3016"/>
    <property type="match status" value="1"/>
</dbReference>
<dbReference type="AlphaFoldDB" id="A0A6H1UJ24"/>
<feature type="signal peptide" evidence="1">
    <location>
        <begin position="1"/>
        <end position="18"/>
    </location>
</feature>
<dbReference type="Proteomes" id="UP000501602">
    <property type="component" value="Chromosome"/>
</dbReference>
<dbReference type="InterPro" id="IPR021557">
    <property type="entry name" value="DUF3016"/>
</dbReference>
<evidence type="ECO:0000313" key="2">
    <source>
        <dbReference type="EMBL" id="QIZ78629.1"/>
    </source>
</evidence>
<proteinExistence type="predicted"/>
<name>A0A6H1UJ24_9GAMM</name>
<dbReference type="RefSeq" id="WP_168662773.1">
    <property type="nucleotide sequence ID" value="NZ_CP051180.1"/>
</dbReference>
<evidence type="ECO:0000256" key="1">
    <source>
        <dbReference type="SAM" id="SignalP"/>
    </source>
</evidence>
<protein>
    <submittedName>
        <fullName evidence="2">DUF3016 domain-containing protein</fullName>
    </submittedName>
</protein>
<reference evidence="2 3" key="1">
    <citation type="submission" date="2020-04" db="EMBL/GenBank/DDBJ databases">
        <title>Ferrimonas sp. S7 isolated from sea water.</title>
        <authorList>
            <person name="Bae S.S."/>
            <person name="Baek K."/>
        </authorList>
    </citation>
    <scope>NUCLEOTIDE SEQUENCE [LARGE SCALE GENOMIC DNA]</scope>
    <source>
        <strain evidence="2 3">S7</strain>
    </source>
</reference>
<keyword evidence="1" id="KW-0732">Signal</keyword>
<keyword evidence="3" id="KW-1185">Reference proteome</keyword>
<sequence length="176" mass="20035">MNKLVWLMVAMTSGVAVAAETESWPQQDGDVTVVWQEPENYRDVDATSGVQSRYQNHVFAKLGKHMQEQITPKLQTGEKITVTVTDLDLAGDVRPTFGATTNDIRVVKSVYPPMIHFTYQLNNGDGEVLQQQKVELRDMSFDSGGLQRNRHESLHYEMNMLDDWVKKILEPQLANR</sequence>
<accession>A0A6H1UJ24</accession>
<organism evidence="2 3">
    <name type="scientific">Ferrimonas lipolytica</name>
    <dbReference type="NCBI Taxonomy" id="2724191"/>
    <lineage>
        <taxon>Bacteria</taxon>
        <taxon>Pseudomonadati</taxon>
        <taxon>Pseudomonadota</taxon>
        <taxon>Gammaproteobacteria</taxon>
        <taxon>Alteromonadales</taxon>
        <taxon>Ferrimonadaceae</taxon>
        <taxon>Ferrimonas</taxon>
    </lineage>
</organism>